<evidence type="ECO:0000313" key="11">
    <source>
        <dbReference type="EMBL" id="CAF0936480.1"/>
    </source>
</evidence>
<keyword evidence="5 10" id="KW-0812">Transmembrane</keyword>
<keyword evidence="7 10" id="KW-1133">Transmembrane helix</keyword>
<organism evidence="11 12">
    <name type="scientific">Brachionus calyciflorus</name>
    <dbReference type="NCBI Taxonomy" id="104777"/>
    <lineage>
        <taxon>Eukaryota</taxon>
        <taxon>Metazoa</taxon>
        <taxon>Spiralia</taxon>
        <taxon>Gnathifera</taxon>
        <taxon>Rotifera</taxon>
        <taxon>Eurotatoria</taxon>
        <taxon>Monogononta</taxon>
        <taxon>Pseudotrocha</taxon>
        <taxon>Ploima</taxon>
        <taxon>Brachionidae</taxon>
        <taxon>Brachionus</taxon>
    </lineage>
</organism>
<comment type="similarity">
    <text evidence="2">Belongs to the glycosyltransferase 31 family. Beta3-Gal-T subfamily.</text>
</comment>
<evidence type="ECO:0000256" key="3">
    <source>
        <dbReference type="ARBA" id="ARBA00022676"/>
    </source>
</evidence>
<dbReference type="GO" id="GO:0000139">
    <property type="term" value="C:Golgi membrane"/>
    <property type="evidence" value="ECO:0007669"/>
    <property type="project" value="UniProtKB-SubCell"/>
</dbReference>
<evidence type="ECO:0000256" key="10">
    <source>
        <dbReference type="SAM" id="Phobius"/>
    </source>
</evidence>
<evidence type="ECO:0000256" key="1">
    <source>
        <dbReference type="ARBA" id="ARBA00004323"/>
    </source>
</evidence>
<evidence type="ECO:0000256" key="4">
    <source>
        <dbReference type="ARBA" id="ARBA00022679"/>
    </source>
</evidence>
<dbReference type="OrthoDB" id="414175at2759"/>
<comment type="subcellular location">
    <subcellularLocation>
        <location evidence="1">Golgi apparatus membrane</location>
        <topology evidence="1">Single-pass type II membrane protein</topology>
    </subcellularLocation>
</comment>
<evidence type="ECO:0000256" key="2">
    <source>
        <dbReference type="ARBA" id="ARBA00006462"/>
    </source>
</evidence>
<accession>A0A814C7J2</accession>
<reference evidence="11" key="1">
    <citation type="submission" date="2021-02" db="EMBL/GenBank/DDBJ databases">
        <authorList>
            <person name="Nowell W R."/>
        </authorList>
    </citation>
    <scope>NUCLEOTIDE SEQUENCE</scope>
    <source>
        <strain evidence="11">Ploen Becks lab</strain>
    </source>
</reference>
<keyword evidence="12" id="KW-1185">Reference proteome</keyword>
<dbReference type="Proteomes" id="UP000663879">
    <property type="component" value="Unassembled WGS sequence"/>
</dbReference>
<gene>
    <name evidence="11" type="ORF">OXX778_LOCUS13189</name>
</gene>
<dbReference type="InterPro" id="IPR026050">
    <property type="entry name" value="C1GALT1/C1GALT1_chp1"/>
</dbReference>
<evidence type="ECO:0000256" key="8">
    <source>
        <dbReference type="ARBA" id="ARBA00023034"/>
    </source>
</evidence>
<dbReference type="PANTHER" id="PTHR23033">
    <property type="entry name" value="BETA1,3-GALACTOSYLTRANSFERASE"/>
    <property type="match status" value="1"/>
</dbReference>
<evidence type="ECO:0000256" key="9">
    <source>
        <dbReference type="ARBA" id="ARBA00023136"/>
    </source>
</evidence>
<dbReference type="AlphaFoldDB" id="A0A814C7J2"/>
<comment type="caution">
    <text evidence="11">The sequence shown here is derived from an EMBL/GenBank/DDBJ whole genome shotgun (WGS) entry which is preliminary data.</text>
</comment>
<dbReference type="InterPro" id="IPR002659">
    <property type="entry name" value="Glyco_trans_31"/>
</dbReference>
<proteinExistence type="inferred from homology"/>
<feature type="transmembrane region" description="Helical" evidence="10">
    <location>
        <begin position="21"/>
        <end position="39"/>
    </location>
</feature>
<protein>
    <submittedName>
        <fullName evidence="11">Uncharacterized protein</fullName>
    </submittedName>
</protein>
<dbReference type="Gene3D" id="3.90.550.50">
    <property type="match status" value="1"/>
</dbReference>
<name>A0A814C7J2_9BILA</name>
<keyword evidence="6" id="KW-0735">Signal-anchor</keyword>
<dbReference type="PANTHER" id="PTHR23033:SF12">
    <property type="entry name" value="GLYCOPROTEIN-N-ACETYLGALACTOSAMINE 3-BETA-GALACTOSYLTRANSFERASE 1-RELATED"/>
    <property type="match status" value="1"/>
</dbReference>
<evidence type="ECO:0000256" key="5">
    <source>
        <dbReference type="ARBA" id="ARBA00022692"/>
    </source>
</evidence>
<evidence type="ECO:0000256" key="7">
    <source>
        <dbReference type="ARBA" id="ARBA00022989"/>
    </source>
</evidence>
<keyword evidence="3" id="KW-0328">Glycosyltransferase</keyword>
<keyword evidence="9 10" id="KW-0472">Membrane</keyword>
<dbReference type="Pfam" id="PF01762">
    <property type="entry name" value="Galactosyl_T"/>
    <property type="match status" value="1"/>
</dbReference>
<sequence length="378" mass="43814">MIISSIAASKIIKNRKIPINIKQLMLTILFVIVLSTILYCFKSQGDISFNLRDENVFSIPNHINLANYFPQDNLTGTKPTIFCIIKTHPKNIEIKKTLNVFLVWGHKCDNYRFVTLLPDHIRSDKSSLETVEVFDQFYMIQPKGLSVEDHANLTLKLYYSMVYVYEKFPNFDWYYIVDDDAYVNIGNLKEFLKYKPSNEMITYGYNFKHIVKDGYHSGGPGYVLSNAAFTTISKALNEDITNCPNTGIDDVDINQCVRKYNGKKGKSLDEKGREKWLVFNLTTHFTGSYPGWLIEAAENPPKGGLDCCSDSLIAVHYMTPRDVFRLDLAIEIQKNVIRLYDQYLKLGKKVTFKNIIKNYYLLEDIEYDENKYKDLIKY</sequence>
<evidence type="ECO:0000313" key="12">
    <source>
        <dbReference type="Proteomes" id="UP000663879"/>
    </source>
</evidence>
<evidence type="ECO:0000256" key="6">
    <source>
        <dbReference type="ARBA" id="ARBA00022968"/>
    </source>
</evidence>
<dbReference type="GO" id="GO:0016263">
    <property type="term" value="F:glycoprotein-N-acetylgalactosamine 3-beta-galactosyltransferase activity"/>
    <property type="evidence" value="ECO:0007669"/>
    <property type="project" value="TreeGrafter"/>
</dbReference>
<keyword evidence="4" id="KW-0808">Transferase</keyword>
<dbReference type="EMBL" id="CAJNOC010002491">
    <property type="protein sequence ID" value="CAF0936480.1"/>
    <property type="molecule type" value="Genomic_DNA"/>
</dbReference>
<keyword evidence="8" id="KW-0333">Golgi apparatus</keyword>